<dbReference type="InterPro" id="IPR027417">
    <property type="entry name" value="P-loop_NTPase"/>
</dbReference>
<evidence type="ECO:0000256" key="1">
    <source>
        <dbReference type="ARBA" id="ARBA00022723"/>
    </source>
</evidence>
<dbReference type="GO" id="GO:0006974">
    <property type="term" value="P:DNA damage response"/>
    <property type="evidence" value="ECO:0007669"/>
    <property type="project" value="TreeGrafter"/>
</dbReference>
<dbReference type="InterPro" id="IPR000330">
    <property type="entry name" value="SNF2_N"/>
</dbReference>
<keyword evidence="8" id="KW-1185">Reference proteome</keyword>
<feature type="region of interest" description="Disordered" evidence="4">
    <location>
        <begin position="1"/>
        <end position="65"/>
    </location>
</feature>
<dbReference type="CDD" id="cd18070">
    <property type="entry name" value="DEXQc_SHPRH"/>
    <property type="match status" value="1"/>
</dbReference>
<feature type="compositionally biased region" description="Low complexity" evidence="4">
    <location>
        <begin position="653"/>
        <end position="667"/>
    </location>
</feature>
<dbReference type="InterPro" id="IPR014001">
    <property type="entry name" value="Helicase_ATP-bd"/>
</dbReference>
<dbReference type="InterPro" id="IPR038718">
    <property type="entry name" value="SNF2-like_sf"/>
</dbReference>
<keyword evidence="1" id="KW-0479">Metal-binding</keyword>
<dbReference type="InterPro" id="IPR048686">
    <property type="entry name" value="SHPRH_helical_1st"/>
</dbReference>
<feature type="region of interest" description="Disordered" evidence="4">
    <location>
        <begin position="432"/>
        <end position="466"/>
    </location>
</feature>
<dbReference type="Pfam" id="PF21325">
    <property type="entry name" value="SHPRH_helical-1st"/>
    <property type="match status" value="1"/>
</dbReference>
<feature type="region of interest" description="Disordered" evidence="4">
    <location>
        <begin position="561"/>
        <end position="581"/>
    </location>
</feature>
<evidence type="ECO:0000256" key="3">
    <source>
        <dbReference type="ARBA" id="ARBA00022833"/>
    </source>
</evidence>
<feature type="region of interest" description="Disordered" evidence="4">
    <location>
        <begin position="647"/>
        <end position="689"/>
    </location>
</feature>
<organism evidence="7 8">
    <name type="scientific">Plakobranchus ocellatus</name>
    <dbReference type="NCBI Taxonomy" id="259542"/>
    <lineage>
        <taxon>Eukaryota</taxon>
        <taxon>Metazoa</taxon>
        <taxon>Spiralia</taxon>
        <taxon>Lophotrochozoa</taxon>
        <taxon>Mollusca</taxon>
        <taxon>Gastropoda</taxon>
        <taxon>Heterobranchia</taxon>
        <taxon>Euthyneura</taxon>
        <taxon>Panpulmonata</taxon>
        <taxon>Sacoglossa</taxon>
        <taxon>Placobranchoidea</taxon>
        <taxon>Plakobranchidae</taxon>
        <taxon>Plakobranchus</taxon>
    </lineage>
</organism>
<keyword evidence="2" id="KW-0863">Zinc-finger</keyword>
<evidence type="ECO:0000259" key="6">
    <source>
        <dbReference type="SMART" id="SM00487"/>
    </source>
</evidence>
<dbReference type="FunFam" id="3.40.50.10810:FF:000013">
    <property type="entry name" value="E3 ubiquitin-protein ligase SHPRH isoform X2"/>
    <property type="match status" value="1"/>
</dbReference>
<dbReference type="Proteomes" id="UP000735302">
    <property type="component" value="Unassembled WGS sequence"/>
</dbReference>
<dbReference type="PANTHER" id="PTHR45865:SF1">
    <property type="entry name" value="E3 UBIQUITIN-PROTEIN LIGASE SHPRH"/>
    <property type="match status" value="1"/>
</dbReference>
<dbReference type="InterPro" id="IPR048695">
    <property type="entry name" value="SHPRH_helical_2nd"/>
</dbReference>
<evidence type="ECO:0000256" key="2">
    <source>
        <dbReference type="ARBA" id="ARBA00022771"/>
    </source>
</evidence>
<accession>A0AAV3XZ29</accession>
<evidence type="ECO:0000256" key="4">
    <source>
        <dbReference type="SAM" id="MobiDB-lite"/>
    </source>
</evidence>
<dbReference type="GO" id="GO:0008270">
    <property type="term" value="F:zinc ion binding"/>
    <property type="evidence" value="ECO:0007669"/>
    <property type="project" value="UniProtKB-KW"/>
</dbReference>
<name>A0AAV3XZ29_9GAST</name>
<feature type="region of interest" description="Disordered" evidence="4">
    <location>
        <begin position="501"/>
        <end position="541"/>
    </location>
</feature>
<protein>
    <submittedName>
        <fullName evidence="7">E3 ubiquitin-protein ligase shprh</fullName>
    </submittedName>
</protein>
<evidence type="ECO:0000259" key="5">
    <source>
        <dbReference type="SMART" id="SM00249"/>
    </source>
</evidence>
<dbReference type="PANTHER" id="PTHR45865">
    <property type="entry name" value="E3 UBIQUITIN-PROTEIN LIGASE SHPRH FAMILY MEMBER"/>
    <property type="match status" value="1"/>
</dbReference>
<dbReference type="SUPFAM" id="SSF57903">
    <property type="entry name" value="FYVE/PHD zinc finger"/>
    <property type="match status" value="1"/>
</dbReference>
<feature type="domain" description="Helicase ATP-binding" evidence="6">
    <location>
        <begin position="299"/>
        <end position="940"/>
    </location>
</feature>
<dbReference type="GO" id="GO:0005634">
    <property type="term" value="C:nucleus"/>
    <property type="evidence" value="ECO:0007669"/>
    <property type="project" value="TreeGrafter"/>
</dbReference>
<keyword evidence="3" id="KW-0862">Zinc</keyword>
<dbReference type="GO" id="GO:0061630">
    <property type="term" value="F:ubiquitin protein ligase activity"/>
    <property type="evidence" value="ECO:0007669"/>
    <property type="project" value="TreeGrafter"/>
</dbReference>
<dbReference type="SUPFAM" id="SSF52540">
    <property type="entry name" value="P-loop containing nucleoside triphosphate hydrolases"/>
    <property type="match status" value="2"/>
</dbReference>
<dbReference type="GO" id="GO:0000209">
    <property type="term" value="P:protein polyubiquitination"/>
    <property type="evidence" value="ECO:0007669"/>
    <property type="project" value="TreeGrafter"/>
</dbReference>
<dbReference type="InterPro" id="IPR001965">
    <property type="entry name" value="Znf_PHD"/>
</dbReference>
<feature type="compositionally biased region" description="Polar residues" evidence="4">
    <location>
        <begin position="566"/>
        <end position="581"/>
    </location>
</feature>
<dbReference type="InterPro" id="IPR011011">
    <property type="entry name" value="Znf_FYVE_PHD"/>
</dbReference>
<dbReference type="Pfam" id="PF21324">
    <property type="entry name" value="SHPRH_helical-2nd"/>
    <property type="match status" value="1"/>
</dbReference>
<dbReference type="SMART" id="SM00249">
    <property type="entry name" value="PHD"/>
    <property type="match status" value="1"/>
</dbReference>
<reference evidence="7 8" key="1">
    <citation type="journal article" date="2021" name="Elife">
        <title>Chloroplast acquisition without the gene transfer in kleptoplastic sea slugs, Plakobranchus ocellatus.</title>
        <authorList>
            <person name="Maeda T."/>
            <person name="Takahashi S."/>
            <person name="Yoshida T."/>
            <person name="Shimamura S."/>
            <person name="Takaki Y."/>
            <person name="Nagai Y."/>
            <person name="Toyoda A."/>
            <person name="Suzuki Y."/>
            <person name="Arimoto A."/>
            <person name="Ishii H."/>
            <person name="Satoh N."/>
            <person name="Nishiyama T."/>
            <person name="Hasebe M."/>
            <person name="Maruyama T."/>
            <person name="Minagawa J."/>
            <person name="Obokata J."/>
            <person name="Shigenobu S."/>
        </authorList>
    </citation>
    <scope>NUCLEOTIDE SEQUENCE [LARGE SCALE GENOMIC DNA]</scope>
</reference>
<feature type="compositionally biased region" description="Low complexity" evidence="4">
    <location>
        <begin position="55"/>
        <end position="65"/>
    </location>
</feature>
<dbReference type="Pfam" id="PF00176">
    <property type="entry name" value="SNF2-rel_dom"/>
    <property type="match status" value="1"/>
</dbReference>
<gene>
    <name evidence="7" type="ORF">PoB_000196800</name>
</gene>
<dbReference type="Gene3D" id="3.40.50.10810">
    <property type="entry name" value="Tandem AAA-ATPase domain"/>
    <property type="match status" value="2"/>
</dbReference>
<evidence type="ECO:0000313" key="7">
    <source>
        <dbReference type="EMBL" id="GFN75462.1"/>
    </source>
</evidence>
<feature type="compositionally biased region" description="Polar residues" evidence="4">
    <location>
        <begin position="528"/>
        <end position="541"/>
    </location>
</feature>
<dbReference type="SMART" id="SM00487">
    <property type="entry name" value="DEXDc"/>
    <property type="match status" value="1"/>
</dbReference>
<comment type="caution">
    <text evidence="7">The sequence shown here is derived from an EMBL/GenBank/DDBJ whole genome shotgun (WGS) entry which is preliminary data.</text>
</comment>
<feature type="domain" description="Zinc finger PHD-type" evidence="5">
    <location>
        <begin position="718"/>
        <end position="772"/>
    </location>
</feature>
<sequence>MGKRKQNIPQYADDAKRRHIQWSMGDQPGPSGAASIIDNTTQSKPEESHLLGAKSSTSQTSTSPSSTSAFAVHVDAFYQNLAACSCTLTLNSPDSHRAKDKSNLLEFGRFKITFLEHQDTMPLPAQLPVFTECWLYLSTEDAPNMLYFEFEEKEEKLDAKKRRKSSSRQTEFGIFWFVKLNVPTPLLTDLGNKSFWLGCDSFNSSEKILDVTVYGHKSLILQVSHPSEPVRLKAPQLATQKLMEYFFNIQLPYCPKEGERTTGHDFFELYERVMEIHRSRLSEDQEWEGEVLQVIHPCLKPRLRPYQRESVAWMLRQEQKSAAGGEKLHPLYCQITLPRNISLYYNRYAGSFIQTWPQAFPPLPGGILADEMGLGKTVEVLCCMLLHPRSEVDCPEELPVLEESALPFEDAQVTWNGEELSQVPTEVNLSADSGAHQNNATRDGEIPSTSSATPADFSQSEEQRTKLSAQTIDKIGEVGNESSPSQTTASENSTADLADHGTKHNIVEQENSPVKTVLKKEEREESPTSKLPSLSQLNSGSNPFLSDTALFQAEKNVTAPCPPLSQGVQDSTDTNSSPALSSGQLQACMTLPNQISLTDQPEEPSNNVDKKIDAVNKSNKDNFSIENSNLDNEVTNSKILENADAGLAGQTLPGPSSSEAGGSTPSSHGKLPDSGSSNKKGRKRKSRGYVEYVPVESDADSGSNYFSIQPAQRQQWFECSCGHLESMGAETRGNTDLHTVKCIECGMSQHAECMNYDLRDPFRGAYLCPHCHAICTTIKSGATLIISPYSICHQWIEEIRKHIKERSIKVFIYTGVSKLGYIQPQVLARQDIVITTYDVLRKELDYANLPHTNSESGRRFRHPKRFLATPSPMVAVEWWRICLDEAQMVECVTTKTAEMALRLKAVNRWCVTGTPLMRSVEDIYGLLLFLNVDPLRVQQWFRQLVWEPFCHGLQAPMHHALAQVFWRTAKKDVIDQIDLPMQTEEINWLTFSPVEDHFYRRQYEVYLRSVYGYRQKVQHLQDPSVKLHALDRKTMNELMSPLFRLRQACCHPQIVRGEFLPLNKAMMTMEELLEHMTKKVKTECEEAHRLIVASLNGMAGLAIIKDKIPEAVEKYREVLRSVEQNKDQFRTDDLQQLHAMHNLALLLDTKPEGVAPTLRDSQLKQQCEELKTKYMARTKTNVSASLDGLESSQKTIKDLKMKLDSLDGDWWAEVVDMATQRSIDSDLVFKVKDDLVRTSTTEGTIADTFSTALGLLYVVDQHLQTLTSARVALTDRLDQLWRDTSSTLVQAAATCCLRPADQVLKTCLFCKVDELFNEYESKLFLFVERCCSGFKHREPEFSLKESELTDCLKKAVTLSIA</sequence>
<dbReference type="EMBL" id="BLXT01000273">
    <property type="protein sequence ID" value="GFN75462.1"/>
    <property type="molecule type" value="Genomic_DNA"/>
</dbReference>
<dbReference type="InterPro" id="IPR052583">
    <property type="entry name" value="ATP-helicase/E3_Ub-Ligase"/>
</dbReference>
<evidence type="ECO:0000313" key="8">
    <source>
        <dbReference type="Proteomes" id="UP000735302"/>
    </source>
</evidence>
<dbReference type="GO" id="GO:0005524">
    <property type="term" value="F:ATP binding"/>
    <property type="evidence" value="ECO:0007669"/>
    <property type="project" value="InterPro"/>
</dbReference>
<proteinExistence type="predicted"/>
<feature type="compositionally biased region" description="Basic and acidic residues" evidence="4">
    <location>
        <begin position="518"/>
        <end position="527"/>
    </location>
</feature>